<dbReference type="GO" id="GO:0046872">
    <property type="term" value="F:metal ion binding"/>
    <property type="evidence" value="ECO:0007669"/>
    <property type="project" value="UniProtKB-KW"/>
</dbReference>
<dbReference type="PANTHER" id="PTHR31604:SF2">
    <property type="entry name" value="PROTEIN SHI RELATED SEQUENCE 7"/>
    <property type="match status" value="1"/>
</dbReference>
<keyword evidence="4" id="KW-0862">Zinc</keyword>
<dbReference type="Proteomes" id="UP000636800">
    <property type="component" value="Chromosome 3"/>
</dbReference>
<keyword evidence="10" id="KW-1185">Reference proteome</keyword>
<dbReference type="Pfam" id="PF05142">
    <property type="entry name" value="DUF702"/>
    <property type="match status" value="1"/>
</dbReference>
<proteinExistence type="inferred from homology"/>
<keyword evidence="5" id="KW-0238">DNA-binding</keyword>
<keyword evidence="3" id="KW-0479">Metal-binding</keyword>
<comment type="similarity">
    <text evidence="2">Belongs to the SHI protein family.</text>
</comment>
<dbReference type="InterPro" id="IPR007818">
    <property type="entry name" value="SHI"/>
</dbReference>
<dbReference type="GO" id="GO:0005634">
    <property type="term" value="C:nucleus"/>
    <property type="evidence" value="ECO:0007669"/>
    <property type="project" value="UniProtKB-SubCell"/>
</dbReference>
<protein>
    <submittedName>
        <fullName evidence="9">Uncharacterized protein</fullName>
    </submittedName>
</protein>
<accession>A0A835V8N6</accession>
<evidence type="ECO:0000256" key="3">
    <source>
        <dbReference type="ARBA" id="ARBA00022723"/>
    </source>
</evidence>
<name>A0A835V8N6_VANPL</name>
<evidence type="ECO:0000256" key="4">
    <source>
        <dbReference type="ARBA" id="ARBA00022833"/>
    </source>
</evidence>
<evidence type="ECO:0000256" key="5">
    <source>
        <dbReference type="ARBA" id="ARBA00023125"/>
    </source>
</evidence>
<sequence length="193" mass="20572">MSCEDCGNQAKKDCAYRRCRTCCKARGFHCSTHVKSTWIPTVKRRERHQLLTGAMAAGAAEPSKRSRDLPTASGGTDRGLLTFPAEVSSPAVFRCVRVSPMGGTEEQFAYQTMVSIGGHVFKGILYDQGPESSTSSTSIASIAHGVAATTNTPTVGRNAGLLPADSSSAPIYSIPLGVFMAGTQHFTQYHSRP</sequence>
<organism evidence="9 10">
    <name type="scientific">Vanilla planifolia</name>
    <name type="common">Vanilla</name>
    <dbReference type="NCBI Taxonomy" id="51239"/>
    <lineage>
        <taxon>Eukaryota</taxon>
        <taxon>Viridiplantae</taxon>
        <taxon>Streptophyta</taxon>
        <taxon>Embryophyta</taxon>
        <taxon>Tracheophyta</taxon>
        <taxon>Spermatophyta</taxon>
        <taxon>Magnoliopsida</taxon>
        <taxon>Liliopsida</taxon>
        <taxon>Asparagales</taxon>
        <taxon>Orchidaceae</taxon>
        <taxon>Vanilloideae</taxon>
        <taxon>Vanilleae</taxon>
        <taxon>Vanilla</taxon>
    </lineage>
</organism>
<keyword evidence="7" id="KW-0539">Nucleus</keyword>
<dbReference type="PANTHER" id="PTHR31604">
    <property type="entry name" value="PROTEIN LATERAL ROOT PRIMORDIUM 1"/>
    <property type="match status" value="1"/>
</dbReference>
<dbReference type="NCBIfam" id="TIGR01623">
    <property type="entry name" value="put_zinc_LRP1"/>
    <property type="match status" value="1"/>
</dbReference>
<gene>
    <name evidence="9" type="ORF">HPP92_007399</name>
</gene>
<evidence type="ECO:0000256" key="6">
    <source>
        <dbReference type="ARBA" id="ARBA00023159"/>
    </source>
</evidence>
<dbReference type="EMBL" id="JADCNL010000003">
    <property type="protein sequence ID" value="KAG0488588.1"/>
    <property type="molecule type" value="Genomic_DNA"/>
</dbReference>
<dbReference type="NCBIfam" id="TIGR01624">
    <property type="entry name" value="LRP1_Cterm"/>
    <property type="match status" value="1"/>
</dbReference>
<dbReference type="InterPro" id="IPR006510">
    <property type="entry name" value="Znf_LRP1"/>
</dbReference>
<dbReference type="GO" id="GO:0045893">
    <property type="term" value="P:positive regulation of DNA-templated transcription"/>
    <property type="evidence" value="ECO:0007669"/>
    <property type="project" value="TreeGrafter"/>
</dbReference>
<reference evidence="9 10" key="1">
    <citation type="journal article" date="2020" name="Nat. Food">
        <title>A phased Vanilla planifolia genome enables genetic improvement of flavour and production.</title>
        <authorList>
            <person name="Hasing T."/>
            <person name="Tang H."/>
            <person name="Brym M."/>
            <person name="Khazi F."/>
            <person name="Huang T."/>
            <person name="Chambers A.H."/>
        </authorList>
    </citation>
    <scope>NUCLEOTIDE SEQUENCE [LARGE SCALE GENOMIC DNA]</scope>
    <source>
        <tissue evidence="9">Leaf</tissue>
    </source>
</reference>
<keyword evidence="6" id="KW-0010">Activator</keyword>
<evidence type="ECO:0000256" key="7">
    <source>
        <dbReference type="ARBA" id="ARBA00023242"/>
    </source>
</evidence>
<comment type="caution">
    <text evidence="9">The sequence shown here is derived from an EMBL/GenBank/DDBJ whole genome shotgun (WGS) entry which is preliminary data.</text>
</comment>
<evidence type="ECO:0000256" key="2">
    <source>
        <dbReference type="ARBA" id="ARBA00006911"/>
    </source>
</evidence>
<dbReference type="AlphaFoldDB" id="A0A835V8N6"/>
<evidence type="ECO:0000256" key="1">
    <source>
        <dbReference type="ARBA" id="ARBA00004123"/>
    </source>
</evidence>
<dbReference type="GO" id="GO:0003700">
    <property type="term" value="F:DNA-binding transcription factor activity"/>
    <property type="evidence" value="ECO:0007669"/>
    <property type="project" value="InterPro"/>
</dbReference>
<evidence type="ECO:0000256" key="8">
    <source>
        <dbReference type="SAM" id="MobiDB-lite"/>
    </source>
</evidence>
<dbReference type="OrthoDB" id="1890790at2759"/>
<comment type="subcellular location">
    <subcellularLocation>
        <location evidence="1">Nucleus</location>
    </subcellularLocation>
</comment>
<evidence type="ECO:0000313" key="9">
    <source>
        <dbReference type="EMBL" id="KAG0488588.1"/>
    </source>
</evidence>
<evidence type="ECO:0000313" key="10">
    <source>
        <dbReference type="Proteomes" id="UP000636800"/>
    </source>
</evidence>
<dbReference type="InterPro" id="IPR006511">
    <property type="entry name" value="SHI_C"/>
</dbReference>
<feature type="region of interest" description="Disordered" evidence="8">
    <location>
        <begin position="54"/>
        <end position="76"/>
    </location>
</feature>
<dbReference type="GO" id="GO:0003677">
    <property type="term" value="F:DNA binding"/>
    <property type="evidence" value="ECO:0007669"/>
    <property type="project" value="UniProtKB-KW"/>
</dbReference>